<dbReference type="HAMAP" id="MF_00336">
    <property type="entry name" value="BioD"/>
    <property type="match status" value="1"/>
</dbReference>
<dbReference type="UniPathway" id="UPA00078">
    <property type="reaction ID" value="UER00161"/>
</dbReference>
<dbReference type="GO" id="GO:0005524">
    <property type="term" value="F:ATP binding"/>
    <property type="evidence" value="ECO:0007669"/>
    <property type="project" value="UniProtKB-UniRule"/>
</dbReference>
<dbReference type="CDD" id="cd03109">
    <property type="entry name" value="DTBS"/>
    <property type="match status" value="1"/>
</dbReference>
<evidence type="ECO:0000256" key="1">
    <source>
        <dbReference type="ARBA" id="ARBA00022598"/>
    </source>
</evidence>
<dbReference type="Proteomes" id="UP000179441">
    <property type="component" value="Unassembled WGS sequence"/>
</dbReference>
<comment type="similarity">
    <text evidence="2">Belongs to the dethiobiotin synthetase family.</text>
</comment>
<dbReference type="EMBL" id="MLIS01000002">
    <property type="protein sequence ID" value="OHU76731.1"/>
    <property type="molecule type" value="Genomic_DNA"/>
</dbReference>
<feature type="binding site" evidence="2">
    <location>
        <position position="46"/>
    </location>
    <ligand>
        <name>ATP</name>
        <dbReference type="ChEBI" id="CHEBI:30616"/>
    </ligand>
</feature>
<accession>A0A1S1LNI5</accession>
<dbReference type="RefSeq" id="WP_057969066.1">
    <property type="nucleotide sequence ID" value="NZ_CP050145.1"/>
</dbReference>
<dbReference type="SUPFAM" id="SSF52540">
    <property type="entry name" value="P-loop containing nucleoside triphosphate hydrolases"/>
    <property type="match status" value="1"/>
</dbReference>
<dbReference type="InterPro" id="IPR027417">
    <property type="entry name" value="P-loop_NTPase"/>
</dbReference>
<comment type="cofactor">
    <cofactor evidence="2">
        <name>Mg(2+)</name>
        <dbReference type="ChEBI" id="CHEBI:18420"/>
    </cofactor>
</comment>
<feature type="binding site" evidence="2">
    <location>
        <position position="46"/>
    </location>
    <ligand>
        <name>Mg(2+)</name>
        <dbReference type="ChEBI" id="CHEBI:18420"/>
    </ligand>
</feature>
<dbReference type="GO" id="GO:0004141">
    <property type="term" value="F:dethiobiotin synthase activity"/>
    <property type="evidence" value="ECO:0007669"/>
    <property type="project" value="UniProtKB-UniRule"/>
</dbReference>
<comment type="caution">
    <text evidence="2">Lacks conserved residue(s) required for the propagation of feature annotation.</text>
</comment>
<organism evidence="3 6">
    <name type="scientific">Mycobacteroides chelonae</name>
    <name type="common">Mycobacterium chelonae</name>
    <dbReference type="NCBI Taxonomy" id="1774"/>
    <lineage>
        <taxon>Bacteria</taxon>
        <taxon>Bacillati</taxon>
        <taxon>Actinomycetota</taxon>
        <taxon>Actinomycetes</taxon>
        <taxon>Mycobacteriales</taxon>
        <taxon>Mycobacteriaceae</taxon>
        <taxon>Mycobacteroides</taxon>
    </lineage>
</organism>
<dbReference type="PANTHER" id="PTHR43210">
    <property type="entry name" value="DETHIOBIOTIN SYNTHETASE"/>
    <property type="match status" value="1"/>
</dbReference>
<proteinExistence type="inferred from homology"/>
<keyword evidence="2" id="KW-0067">ATP-binding</keyword>
<feature type="active site" evidence="2">
    <location>
        <position position="37"/>
    </location>
</feature>
<comment type="caution">
    <text evidence="3">The sequence shown here is derived from an EMBL/GenBank/DDBJ whole genome shotgun (WGS) entry which is preliminary data.</text>
</comment>
<dbReference type="NCBIfam" id="TIGR00347">
    <property type="entry name" value="bioD"/>
    <property type="match status" value="1"/>
</dbReference>
<comment type="subcellular location">
    <subcellularLocation>
        <location evidence="2">Cytoplasm</location>
    </subcellularLocation>
</comment>
<feature type="binding site" evidence="2">
    <location>
        <begin position="196"/>
        <end position="198"/>
    </location>
    <ligand>
        <name>ATP</name>
        <dbReference type="ChEBI" id="CHEBI:30616"/>
    </ligand>
</feature>
<keyword evidence="1 2" id="KW-0436">Ligase</keyword>
<dbReference type="GO" id="GO:0000287">
    <property type="term" value="F:magnesium ion binding"/>
    <property type="evidence" value="ECO:0007669"/>
    <property type="project" value="UniProtKB-UniRule"/>
</dbReference>
<dbReference type="AlphaFoldDB" id="A0A1S1LNI5"/>
<feature type="binding site" evidence="2">
    <location>
        <begin position="12"/>
        <end position="17"/>
    </location>
    <ligand>
        <name>ATP</name>
        <dbReference type="ChEBI" id="CHEBI:30616"/>
    </ligand>
</feature>
<sequence length="227" mass="23323">MTVLLVTGTSTGVGKTVATAALAAAAVSQGVEVTVCKPVQTGEDRDADEVARLSGVTRVETLARYPEPLAPVAAASRAGLRLLDHVQMATAIFALDRPGALTLVEGAGGLLVELAAGGKTLRDLAIVLDAPVLVVTTADLGTLNHTALTLEALAAQSVPCAGLVVGSFPAEPDLAQRLNREDLANQFQTPVRAVIPEGAGRLMPAVFAEMSVALFDPQWVKELVASN</sequence>
<dbReference type="GO" id="GO:0009102">
    <property type="term" value="P:biotin biosynthetic process"/>
    <property type="evidence" value="ECO:0007669"/>
    <property type="project" value="UniProtKB-UniRule"/>
</dbReference>
<comment type="pathway">
    <text evidence="2">Cofactor biosynthesis; biotin biosynthesis; biotin from 7,8-diaminononanoate: step 1/2.</text>
</comment>
<protein>
    <recommendedName>
        <fullName evidence="2">ATP-dependent dethiobiotin synthetase BioD</fullName>
        <ecNumber evidence="2">6.3.3.3</ecNumber>
    </recommendedName>
    <alternativeName>
        <fullName evidence="2">DTB synthetase</fullName>
        <shortName evidence="2">DTBS</shortName>
    </alternativeName>
    <alternativeName>
        <fullName evidence="2">Dethiobiotin synthase</fullName>
    </alternativeName>
</protein>
<name>A0A1S1LNI5_MYCCH</name>
<dbReference type="EMBL" id="MLIQ01000016">
    <property type="protein sequence ID" value="OHU56521.1"/>
    <property type="molecule type" value="Genomic_DNA"/>
</dbReference>
<dbReference type="EC" id="6.3.3.3" evidence="2"/>
<evidence type="ECO:0000313" key="4">
    <source>
        <dbReference type="EMBL" id="OHU76731.1"/>
    </source>
</evidence>
<comment type="function">
    <text evidence="2">Catalyzes a mechanistically unusual reaction, the ATP-dependent insertion of CO2 between the N7 and N8 nitrogen atoms of 7,8-diaminopelargonic acid (DAPA, also called 7,8-diammoniononanoate) to form a ureido ring.</text>
</comment>
<reference evidence="5 6" key="1">
    <citation type="submission" date="2016-10" db="EMBL/GenBank/DDBJ databases">
        <title>Evaluation of Human, Veterinary and Environmental Mycobacterium chelonae Isolates by Core Genome Phylogenomic Analysis, Targeted Gene Comparison, and Anti-microbial Susceptibility Patterns: A Tale of Mistaken Identities.</title>
        <authorList>
            <person name="Fogelson S.B."/>
            <person name="Camus A.C."/>
            <person name="Lorenz W."/>
            <person name="Vasireddy R."/>
            <person name="Vasireddy S."/>
            <person name="Smith T."/>
            <person name="Brown-Elliott B.A."/>
            <person name="Wallace R.J.Jr."/>
            <person name="Hasan N.A."/>
            <person name="Reischl U."/>
            <person name="Sanchez S."/>
        </authorList>
    </citation>
    <scope>NUCLEOTIDE SEQUENCE [LARGE SCALE GENOMIC DNA]</scope>
    <source>
        <strain evidence="3 6">15515</strain>
        <strain evidence="4 5">15518</strain>
    </source>
</reference>
<comment type="catalytic activity">
    <reaction evidence="2">
        <text>(7R,8S)-7,8-diammoniononanoate + CO2 + ATP = (4R,5S)-dethiobiotin + ADP + phosphate + 3 H(+)</text>
        <dbReference type="Rhea" id="RHEA:15805"/>
        <dbReference type="ChEBI" id="CHEBI:15378"/>
        <dbReference type="ChEBI" id="CHEBI:16526"/>
        <dbReference type="ChEBI" id="CHEBI:30616"/>
        <dbReference type="ChEBI" id="CHEBI:43474"/>
        <dbReference type="ChEBI" id="CHEBI:149469"/>
        <dbReference type="ChEBI" id="CHEBI:149473"/>
        <dbReference type="ChEBI" id="CHEBI:456216"/>
        <dbReference type="EC" id="6.3.3.3"/>
    </reaction>
</comment>
<dbReference type="GO" id="GO:0005829">
    <property type="term" value="C:cytosol"/>
    <property type="evidence" value="ECO:0007669"/>
    <property type="project" value="TreeGrafter"/>
</dbReference>
<feature type="binding site" evidence="2">
    <location>
        <position position="16"/>
    </location>
    <ligand>
        <name>Mg(2+)</name>
        <dbReference type="ChEBI" id="CHEBI:18420"/>
    </ligand>
</feature>
<keyword evidence="2" id="KW-0963">Cytoplasm</keyword>
<evidence type="ECO:0000313" key="6">
    <source>
        <dbReference type="Proteomes" id="UP000180043"/>
    </source>
</evidence>
<feature type="binding site" evidence="2">
    <location>
        <position position="105"/>
    </location>
    <ligand>
        <name>Mg(2+)</name>
        <dbReference type="ChEBI" id="CHEBI:18420"/>
    </ligand>
</feature>
<comment type="subunit">
    <text evidence="2">Homodimer.</text>
</comment>
<dbReference type="InterPro" id="IPR004472">
    <property type="entry name" value="DTB_synth_BioD"/>
</dbReference>
<dbReference type="PANTHER" id="PTHR43210:SF5">
    <property type="entry name" value="DETHIOBIOTIN SYNTHETASE"/>
    <property type="match status" value="1"/>
</dbReference>
<dbReference type="Pfam" id="PF13500">
    <property type="entry name" value="AAA_26"/>
    <property type="match status" value="1"/>
</dbReference>
<evidence type="ECO:0000313" key="5">
    <source>
        <dbReference type="Proteomes" id="UP000179441"/>
    </source>
</evidence>
<keyword evidence="2" id="KW-0547">Nucleotide-binding</keyword>
<keyword evidence="2" id="KW-0460">Magnesium</keyword>
<keyword evidence="2" id="KW-0093">Biotin biosynthesis</keyword>
<dbReference type="Proteomes" id="UP000180043">
    <property type="component" value="Unassembled WGS sequence"/>
</dbReference>
<gene>
    <name evidence="2" type="primary">bioD</name>
    <name evidence="3" type="ORF">BKG82_14810</name>
    <name evidence="4" type="ORF">BKG84_21540</name>
</gene>
<evidence type="ECO:0000256" key="2">
    <source>
        <dbReference type="HAMAP-Rule" id="MF_00336"/>
    </source>
</evidence>
<keyword evidence="5" id="KW-1185">Reference proteome</keyword>
<feature type="binding site" evidence="2">
    <location>
        <position position="41"/>
    </location>
    <ligand>
        <name>substrate</name>
    </ligand>
</feature>
<dbReference type="PIRSF" id="PIRSF006755">
    <property type="entry name" value="DTB_synth"/>
    <property type="match status" value="1"/>
</dbReference>
<evidence type="ECO:0000313" key="3">
    <source>
        <dbReference type="EMBL" id="OHU56521.1"/>
    </source>
</evidence>
<dbReference type="Gene3D" id="3.40.50.300">
    <property type="entry name" value="P-loop containing nucleotide triphosphate hydrolases"/>
    <property type="match status" value="1"/>
</dbReference>
<feature type="binding site" evidence="2">
    <location>
        <begin position="105"/>
        <end position="108"/>
    </location>
    <ligand>
        <name>ATP</name>
        <dbReference type="ChEBI" id="CHEBI:30616"/>
    </ligand>
</feature>
<keyword evidence="2" id="KW-0479">Metal-binding</keyword>
<feature type="binding site" evidence="2">
    <location>
        <begin position="166"/>
        <end position="167"/>
    </location>
    <ligand>
        <name>ATP</name>
        <dbReference type="ChEBI" id="CHEBI:30616"/>
    </ligand>
</feature>